<feature type="chain" id="PRO_5045601073" evidence="2">
    <location>
        <begin position="21"/>
        <end position="267"/>
    </location>
</feature>
<evidence type="ECO:0000259" key="3">
    <source>
        <dbReference type="Pfam" id="PF01738"/>
    </source>
</evidence>
<name>A0ABS4AZ38_9PROT</name>
<keyword evidence="1 4" id="KW-0378">Hydrolase</keyword>
<evidence type="ECO:0000256" key="2">
    <source>
        <dbReference type="SAM" id="SignalP"/>
    </source>
</evidence>
<evidence type="ECO:0000313" key="4">
    <source>
        <dbReference type="EMBL" id="MBP0466016.1"/>
    </source>
</evidence>
<dbReference type="RefSeq" id="WP_209353394.1">
    <property type="nucleotide sequence ID" value="NZ_JAGIYZ010000021.1"/>
</dbReference>
<dbReference type="GO" id="GO:0016787">
    <property type="term" value="F:hydrolase activity"/>
    <property type="evidence" value="ECO:0007669"/>
    <property type="project" value="UniProtKB-KW"/>
</dbReference>
<keyword evidence="2" id="KW-0732">Signal</keyword>
<comment type="caution">
    <text evidence="4">The sequence shown here is derived from an EMBL/GenBank/DDBJ whole genome shotgun (WGS) entry which is preliminary data.</text>
</comment>
<evidence type="ECO:0000313" key="5">
    <source>
        <dbReference type="Proteomes" id="UP000680815"/>
    </source>
</evidence>
<dbReference type="EMBL" id="JAGIYZ010000021">
    <property type="protein sequence ID" value="MBP0466016.1"/>
    <property type="molecule type" value="Genomic_DNA"/>
</dbReference>
<proteinExistence type="predicted"/>
<protein>
    <submittedName>
        <fullName evidence="4">Dienelactone hydrolase family protein</fullName>
    </submittedName>
</protein>
<dbReference type="Gene3D" id="3.40.50.1820">
    <property type="entry name" value="alpha/beta hydrolase"/>
    <property type="match status" value="1"/>
</dbReference>
<dbReference type="SUPFAM" id="SSF53474">
    <property type="entry name" value="alpha/beta-Hydrolases"/>
    <property type="match status" value="1"/>
</dbReference>
<feature type="domain" description="Dienelactone hydrolase" evidence="3">
    <location>
        <begin position="46"/>
        <end position="265"/>
    </location>
</feature>
<gene>
    <name evidence="4" type="ORF">J5Y09_18970</name>
</gene>
<feature type="signal peptide" evidence="2">
    <location>
        <begin position="1"/>
        <end position="20"/>
    </location>
</feature>
<dbReference type="InterPro" id="IPR002925">
    <property type="entry name" value="Dienelactn_hydro"/>
</dbReference>
<organism evidence="4 5">
    <name type="scientific">Roseomonas nitratireducens</name>
    <dbReference type="NCBI Taxonomy" id="2820810"/>
    <lineage>
        <taxon>Bacteria</taxon>
        <taxon>Pseudomonadati</taxon>
        <taxon>Pseudomonadota</taxon>
        <taxon>Alphaproteobacteria</taxon>
        <taxon>Acetobacterales</taxon>
        <taxon>Roseomonadaceae</taxon>
        <taxon>Roseomonas</taxon>
    </lineage>
</organism>
<accession>A0ABS4AZ38</accession>
<reference evidence="4 5" key="1">
    <citation type="submission" date="2021-03" db="EMBL/GenBank/DDBJ databases">
        <authorList>
            <person name="So Y."/>
        </authorList>
    </citation>
    <scope>NUCLEOTIDE SEQUENCE [LARGE SCALE GENOMIC DNA]</scope>
    <source>
        <strain evidence="4 5">PWR1</strain>
    </source>
</reference>
<dbReference type="InterPro" id="IPR029058">
    <property type="entry name" value="AB_hydrolase_fold"/>
</dbReference>
<evidence type="ECO:0000256" key="1">
    <source>
        <dbReference type="ARBA" id="ARBA00022801"/>
    </source>
</evidence>
<dbReference type="Pfam" id="PF01738">
    <property type="entry name" value="DLH"/>
    <property type="match status" value="1"/>
</dbReference>
<dbReference type="Proteomes" id="UP000680815">
    <property type="component" value="Unassembled WGS sequence"/>
</dbReference>
<sequence>MIRAALAVAALLALPIAAGAEEISFPAEDGATLRAFHVPAASGVPRRPTVVALHGCGGLARPDQPLRLPAREADWAARLTALGHPMLFPDSFGSRGLGEACGRADHPMRSEARRAGDARAALAWVAGQPGEAPGGAFLIGWSHGGSTVLATLGGAPREGMLRGAIAFYPGCGATLTGSPDWAAPVPLLMLLGGADDWTPARRCVALAERAPARVELRLFAGAHHMFDHPTQAPRTRSLPNGQTVTFGADPAAREAAIAAVTGFLAAR</sequence>
<dbReference type="InterPro" id="IPR050261">
    <property type="entry name" value="FrsA_esterase"/>
</dbReference>
<dbReference type="PANTHER" id="PTHR22946:SF9">
    <property type="entry name" value="POLYKETIDE TRANSFERASE AF380"/>
    <property type="match status" value="1"/>
</dbReference>
<keyword evidence="5" id="KW-1185">Reference proteome</keyword>
<dbReference type="PANTHER" id="PTHR22946">
    <property type="entry name" value="DIENELACTONE HYDROLASE DOMAIN-CONTAINING PROTEIN-RELATED"/>
    <property type="match status" value="1"/>
</dbReference>